<sequence length="124" mass="14675">MSYDIFSSLPLPTEKTEQIPPHQLSLIQKIEELIRGMKSMPVDQNKLLKIVKHWNIQMDKSIQSLVKDWQQNCNKMMHNLQLTQKENKELLNQKEKILSDIIHESAELRNESKLMLTNIKELLR</sequence>
<comment type="caution">
    <text evidence="2">The sequence shown here is derived from an EMBL/GenBank/DDBJ whole genome shotgun (WGS) entry which is preliminary data.</text>
</comment>
<dbReference type="AlphaFoldDB" id="A0A1V1PF23"/>
<keyword evidence="1" id="KW-0175">Coiled coil</keyword>
<dbReference type="EMBL" id="ATBP01000064">
    <property type="protein sequence ID" value="ETR73384.1"/>
    <property type="molecule type" value="Genomic_DNA"/>
</dbReference>
<organism evidence="2 3">
    <name type="scientific">Candidatus Magnetoglobus multicellularis str. Araruama</name>
    <dbReference type="NCBI Taxonomy" id="890399"/>
    <lineage>
        <taxon>Bacteria</taxon>
        <taxon>Pseudomonadati</taxon>
        <taxon>Thermodesulfobacteriota</taxon>
        <taxon>Desulfobacteria</taxon>
        <taxon>Desulfobacterales</taxon>
        <taxon>Desulfobacteraceae</taxon>
        <taxon>Candidatus Magnetoglobus</taxon>
    </lineage>
</organism>
<evidence type="ECO:0000313" key="2">
    <source>
        <dbReference type="EMBL" id="ETR73384.1"/>
    </source>
</evidence>
<evidence type="ECO:0000313" key="3">
    <source>
        <dbReference type="Proteomes" id="UP000189670"/>
    </source>
</evidence>
<reference evidence="3" key="1">
    <citation type="submission" date="2012-11" db="EMBL/GenBank/DDBJ databases">
        <authorList>
            <person name="Lucero-Rivera Y.E."/>
            <person name="Tovar-Ramirez D."/>
        </authorList>
    </citation>
    <scope>NUCLEOTIDE SEQUENCE [LARGE SCALE GENOMIC DNA]</scope>
    <source>
        <strain evidence="3">Araruama</strain>
    </source>
</reference>
<proteinExistence type="predicted"/>
<feature type="coiled-coil region" evidence="1">
    <location>
        <begin position="66"/>
        <end position="111"/>
    </location>
</feature>
<accession>A0A1V1PF23</accession>
<protein>
    <submittedName>
        <fullName evidence="2">Uncharacterized protein</fullName>
    </submittedName>
</protein>
<dbReference type="Proteomes" id="UP000189670">
    <property type="component" value="Unassembled WGS sequence"/>
</dbReference>
<name>A0A1V1PF23_9BACT</name>
<gene>
    <name evidence="2" type="ORF">OMM_06965</name>
</gene>
<evidence type="ECO:0000256" key="1">
    <source>
        <dbReference type="SAM" id="Coils"/>
    </source>
</evidence>